<protein>
    <recommendedName>
        <fullName evidence="2">Protein kinase domain-containing protein</fullName>
    </recommendedName>
</protein>
<dbReference type="AlphaFoldDB" id="A0A1E3IV73"/>
<dbReference type="CDD" id="cd14014">
    <property type="entry name" value="STKc_PknB_like"/>
    <property type="match status" value="1"/>
</dbReference>
<feature type="region of interest" description="Disordered" evidence="1">
    <location>
        <begin position="83"/>
        <end position="151"/>
    </location>
</feature>
<evidence type="ECO:0000313" key="3">
    <source>
        <dbReference type="EMBL" id="WVN90816.1"/>
    </source>
</evidence>
<dbReference type="InterPro" id="IPR045269">
    <property type="entry name" value="Atg1-like"/>
</dbReference>
<organism evidence="3 4">
    <name type="scientific">Cryptococcus depauperatus CBS 7841</name>
    <dbReference type="NCBI Taxonomy" id="1295531"/>
    <lineage>
        <taxon>Eukaryota</taxon>
        <taxon>Fungi</taxon>
        <taxon>Dikarya</taxon>
        <taxon>Basidiomycota</taxon>
        <taxon>Agaricomycotina</taxon>
        <taxon>Tremellomycetes</taxon>
        <taxon>Tremellales</taxon>
        <taxon>Cryptococcaceae</taxon>
        <taxon>Cryptococcus</taxon>
    </lineage>
</organism>
<reference evidence="3" key="1">
    <citation type="submission" date="2016-06" db="EMBL/GenBank/DDBJ databases">
        <authorList>
            <person name="Cuomo C."/>
            <person name="Litvintseva A."/>
            <person name="Heitman J."/>
            <person name="Chen Y."/>
            <person name="Sun S."/>
            <person name="Springer D."/>
            <person name="Dromer F."/>
            <person name="Young S."/>
            <person name="Zeng Q."/>
            <person name="Chapman S."/>
            <person name="Gujja S."/>
            <person name="Saif S."/>
            <person name="Birren B."/>
        </authorList>
    </citation>
    <scope>NUCLEOTIDE SEQUENCE</scope>
    <source>
        <strain evidence="3">CBS 7841</strain>
    </source>
</reference>
<feature type="region of interest" description="Disordered" evidence="1">
    <location>
        <begin position="18"/>
        <end position="53"/>
    </location>
</feature>
<dbReference type="PROSITE" id="PS50011">
    <property type="entry name" value="PROTEIN_KINASE_DOM"/>
    <property type="match status" value="1"/>
</dbReference>
<dbReference type="GO" id="GO:0005737">
    <property type="term" value="C:cytoplasm"/>
    <property type="evidence" value="ECO:0007669"/>
    <property type="project" value="TreeGrafter"/>
</dbReference>
<dbReference type="GO" id="GO:0010506">
    <property type="term" value="P:regulation of autophagy"/>
    <property type="evidence" value="ECO:0007669"/>
    <property type="project" value="InterPro"/>
</dbReference>
<feature type="compositionally biased region" description="Polar residues" evidence="1">
    <location>
        <begin position="622"/>
        <end position="638"/>
    </location>
</feature>
<dbReference type="SUPFAM" id="SSF56112">
    <property type="entry name" value="Protein kinase-like (PK-like)"/>
    <property type="match status" value="1"/>
</dbReference>
<dbReference type="GO" id="GO:0005524">
    <property type="term" value="F:ATP binding"/>
    <property type="evidence" value="ECO:0007669"/>
    <property type="project" value="InterPro"/>
</dbReference>
<dbReference type="EMBL" id="CP143791">
    <property type="protein sequence ID" value="WVN90816.1"/>
    <property type="molecule type" value="Genomic_DNA"/>
</dbReference>
<name>A0A1E3IV73_9TREE</name>
<dbReference type="PANTHER" id="PTHR24348:SF68">
    <property type="entry name" value="SERINE_THREONINE-PROTEIN KINASE ATG1C"/>
    <property type="match status" value="1"/>
</dbReference>
<evidence type="ECO:0000259" key="2">
    <source>
        <dbReference type="PROSITE" id="PS50011"/>
    </source>
</evidence>
<feature type="region of interest" description="Disordered" evidence="1">
    <location>
        <begin position="1005"/>
        <end position="1109"/>
    </location>
</feature>
<dbReference type="Gene3D" id="1.10.510.10">
    <property type="entry name" value="Transferase(Phosphotransferase) domain 1"/>
    <property type="match status" value="1"/>
</dbReference>
<dbReference type="KEGG" id="cdep:91090267"/>
<dbReference type="GO" id="GO:0004674">
    <property type="term" value="F:protein serine/threonine kinase activity"/>
    <property type="evidence" value="ECO:0007669"/>
    <property type="project" value="InterPro"/>
</dbReference>
<reference evidence="3" key="2">
    <citation type="journal article" date="2022" name="Elife">
        <title>Obligate sexual reproduction of a homothallic fungus closely related to the Cryptococcus pathogenic species complex.</title>
        <authorList>
            <person name="Passer A.R."/>
            <person name="Clancey S.A."/>
            <person name="Shea T."/>
            <person name="David-Palma M."/>
            <person name="Averette A.F."/>
            <person name="Boekhout T."/>
            <person name="Porcel B.M."/>
            <person name="Nowrousian M."/>
            <person name="Cuomo C.A."/>
            <person name="Sun S."/>
            <person name="Heitman J."/>
            <person name="Coelho M.A."/>
        </authorList>
    </citation>
    <scope>NUCLEOTIDE SEQUENCE</scope>
    <source>
        <strain evidence="3">CBS 7841</strain>
    </source>
</reference>
<feature type="domain" description="Protein kinase" evidence="2">
    <location>
        <begin position="165"/>
        <end position="452"/>
    </location>
</feature>
<sequence>MIQPTLRKSKSNLRQRLGLTNRTNHPMPMTAPSTTNLASTIVGPHPSSTAYRPDSRQAFVDSIPNASKRKPDFDTISYNSQMSASAVGYEEETTAETLVSSEGTRTSTGSAAQFQQSTPQNSPSYRAVNQHRAPAEGSPRPNNPNTAPHADDIFSLTDQQLSDQFTFMSEVGYGNWGSVWVCKPKDAESAQFTQGAMIRLGKQAAAAGGAGADGKVALKLVHRSKTPTTAARVRALWGEMKIIRSLRLEPHPSIIQFEAFVITPSYALVIMPYMSHLIPVCLDPSVATPYFRQLASAVGYLHDRGITHNDIKPANVLLSYSNVPVLVDFGFAQKWDVGSRGAFLSSISWGTPEYLDPQRARGMPHDERASDVWSLGITMFEILVGRTPFETDDQEQFSTPEELVVYYERTKRGEWIGEWDIPEDIENLLRRMIHPDPARRISAIDAYQDRCLQPCAPNVIITPQFVRTAAAFDEEDTSTPAHPDFVDENPAGAVISVHMTNKQVVESSEGKELRKTKRKTKRAGQSIKEAPTYSTTPALGESIKQHAAVGQTRKENVAGKENEVIIEVVKKQSKLVIRKVKDGEAEEKKTSNATNAKDTKPTQPLRVQEFSYIADKKVVPRTSNSQLTNLSRPSSATSNRKELNRVTSLHTLKDRRVSALSGATYAKDKQEAVLRTMRSLEGTRKHFTVAQRGKAQEAFAHIKRPAPSPPRPRSLDSAVEKEKYVDERRSLGLDRALLGVFKEELAIKNEESKDELGKQQKTPPVSPPRAKRTSAHRLPTPSPQKSRRQGIRPHAQMDATTGKVFPASDDESPLSELREKIVLSDQKTTASDQEKLVRFRPVSVDLVETLRLSEISHKSPSSSRVPTPVETPFNAEARLEPRRVSEETVKSMPALSRTKSIEQLTMDSRLDKMSNWIKSVEAIIEDARRAVAEGREPGLPVLTVPTEIAGDSQEHRFGVTPDKSNAIPHHLRTNSLQVEPSTPPKWMTYEEAEEQVKVANKWIEEQGRKKKERPTVGHVLKLFGGDKEKPDTASGSRSGTPEPGHFVPLKPPAPALRGVPSTPALRASAAVRQSKVPHRKSESNLRNFNTVPAMPSSFAAGPEYDADDDEELISPRQGRFETAISGDGIVRQGDGWTSGLPRREVKPSSSIASLRERARALLGDRDRHIVDLSKEPHHKIEKRSSRLTLRGDKGKDREEHFARPGTPGAQSVLGMRAGTGDRKMKGWVKSLKGAMGMGKREES</sequence>
<dbReference type="RefSeq" id="XP_066071516.1">
    <property type="nucleotide sequence ID" value="XM_066215419.1"/>
</dbReference>
<feature type="region of interest" description="Disordered" evidence="1">
    <location>
        <begin position="699"/>
        <end position="725"/>
    </location>
</feature>
<reference evidence="3" key="3">
    <citation type="submission" date="2024-01" db="EMBL/GenBank/DDBJ databases">
        <authorList>
            <person name="Coelho M.A."/>
            <person name="David-Palma M."/>
            <person name="Shea T."/>
            <person name="Sun S."/>
            <person name="Cuomo C.A."/>
            <person name="Heitman J."/>
        </authorList>
    </citation>
    <scope>NUCLEOTIDE SEQUENCE</scope>
    <source>
        <strain evidence="3">CBS 7841</strain>
    </source>
</reference>
<feature type="region of interest" description="Disordered" evidence="1">
    <location>
        <begin position="1123"/>
        <end position="1151"/>
    </location>
</feature>
<dbReference type="InterPro" id="IPR008271">
    <property type="entry name" value="Ser/Thr_kinase_AS"/>
</dbReference>
<dbReference type="InterPro" id="IPR000719">
    <property type="entry name" value="Prot_kinase_dom"/>
</dbReference>
<evidence type="ECO:0000256" key="1">
    <source>
        <dbReference type="SAM" id="MobiDB-lite"/>
    </source>
</evidence>
<dbReference type="InterPro" id="IPR011009">
    <property type="entry name" value="Kinase-like_dom_sf"/>
</dbReference>
<feature type="region of interest" description="Disordered" evidence="1">
    <location>
        <begin position="622"/>
        <end position="643"/>
    </location>
</feature>
<dbReference type="VEuPathDB" id="FungiDB:L203_00766"/>
<feature type="compositionally biased region" description="Polar residues" evidence="1">
    <location>
        <begin position="95"/>
        <end position="124"/>
    </location>
</feature>
<dbReference type="SMART" id="SM00220">
    <property type="entry name" value="S_TKc"/>
    <property type="match status" value="1"/>
</dbReference>
<feature type="region of interest" description="Disordered" evidence="1">
    <location>
        <begin position="1175"/>
        <end position="1225"/>
    </location>
</feature>
<proteinExistence type="predicted"/>
<dbReference type="PANTHER" id="PTHR24348">
    <property type="entry name" value="SERINE/THREONINE-PROTEIN KINASE UNC-51-RELATED"/>
    <property type="match status" value="1"/>
</dbReference>
<dbReference type="GeneID" id="91090267"/>
<dbReference type="PROSITE" id="PS00108">
    <property type="entry name" value="PROTEIN_KINASE_ST"/>
    <property type="match status" value="1"/>
</dbReference>
<accession>A0A1E3IV73</accession>
<dbReference type="OrthoDB" id="68483at2759"/>
<feature type="region of interest" description="Disordered" evidence="1">
    <location>
        <begin position="751"/>
        <end position="813"/>
    </location>
</feature>
<feature type="region of interest" description="Disordered" evidence="1">
    <location>
        <begin position="582"/>
        <end position="605"/>
    </location>
</feature>
<evidence type="ECO:0000313" key="4">
    <source>
        <dbReference type="Proteomes" id="UP000094043"/>
    </source>
</evidence>
<gene>
    <name evidence="3" type="ORF">L203_106059</name>
</gene>
<dbReference type="Pfam" id="PF00069">
    <property type="entry name" value="Pkinase"/>
    <property type="match status" value="1"/>
</dbReference>
<feature type="region of interest" description="Disordered" evidence="1">
    <location>
        <begin position="504"/>
        <end position="540"/>
    </location>
</feature>
<keyword evidence="4" id="KW-1185">Reference proteome</keyword>
<feature type="compositionally biased region" description="Basic and acidic residues" evidence="1">
    <location>
        <begin position="1189"/>
        <end position="1202"/>
    </location>
</feature>
<dbReference type="Proteomes" id="UP000094043">
    <property type="component" value="Chromosome 8"/>
</dbReference>